<accession>A0A840F0Z0</accession>
<dbReference type="InterPro" id="IPR011010">
    <property type="entry name" value="DNA_brk_join_enz"/>
</dbReference>
<keyword evidence="2" id="KW-0238">DNA-binding</keyword>
<feature type="domain" description="Tyr recombinase" evidence="4">
    <location>
        <begin position="160"/>
        <end position="346"/>
    </location>
</feature>
<dbReference type="EMBL" id="JACIFP010000001">
    <property type="protein sequence ID" value="MBB4135009.1"/>
    <property type="molecule type" value="Genomic_DNA"/>
</dbReference>
<keyword evidence="3" id="KW-0233">DNA recombination</keyword>
<dbReference type="GO" id="GO:0015074">
    <property type="term" value="P:DNA integration"/>
    <property type="evidence" value="ECO:0007669"/>
    <property type="project" value="InterPro"/>
</dbReference>
<comment type="caution">
    <text evidence="5">The sequence shown here is derived from an EMBL/GenBank/DDBJ whole genome shotgun (WGS) entry which is preliminary data.</text>
</comment>
<name>A0A840F0Z0_9ACTN</name>
<dbReference type="AlphaFoldDB" id="A0A840F0Z0"/>
<dbReference type="PANTHER" id="PTHR30349">
    <property type="entry name" value="PHAGE INTEGRASE-RELATED"/>
    <property type="match status" value="1"/>
</dbReference>
<sequence length="358" mass="40287">MTIEKYETKQGPRWRVEWRLPDRRKRRRSFTSERAARAFEAELTTAKHQGRFIDPRRGDDVELRSVYDDWIATRQDVTAKVKRGFEDNWRLHVEPAFGSWPVSRVDRRAVQEWINGMDAAPRTIRWRHSVLAQVLDHAIAEGLAVRNVARLAVLPKLVEADHVYLTADEVEGLAAVCGDQGYVVTILAYTGLRWGELTGLNVGDVNLARRRIAVRRSMTQVGGKLTAGATKSRAGRRTVPIPGALVPLLRDLTAGRPRSAPVVMSPRGARLSRENWVRAVGWRERTAEIGYPNLRIHDLRHTYASLARSAGADLRLLQVAMGHASITVTAHTYADLYDDELDRIGTALDKLIDPTAEE</sequence>
<dbReference type="Gene3D" id="1.10.443.10">
    <property type="entry name" value="Intergrase catalytic core"/>
    <property type="match status" value="1"/>
</dbReference>
<dbReference type="SUPFAM" id="SSF56349">
    <property type="entry name" value="DNA breaking-rejoining enzymes"/>
    <property type="match status" value="1"/>
</dbReference>
<dbReference type="Proteomes" id="UP000551501">
    <property type="component" value="Unassembled WGS sequence"/>
</dbReference>
<evidence type="ECO:0000313" key="6">
    <source>
        <dbReference type="Proteomes" id="UP000551501"/>
    </source>
</evidence>
<dbReference type="GO" id="GO:0003677">
    <property type="term" value="F:DNA binding"/>
    <property type="evidence" value="ECO:0007669"/>
    <property type="project" value="UniProtKB-KW"/>
</dbReference>
<dbReference type="InterPro" id="IPR050090">
    <property type="entry name" value="Tyrosine_recombinase_XerCD"/>
</dbReference>
<evidence type="ECO:0000259" key="4">
    <source>
        <dbReference type="PROSITE" id="PS51898"/>
    </source>
</evidence>
<keyword evidence="6" id="KW-1185">Reference proteome</keyword>
<dbReference type="InterPro" id="IPR010998">
    <property type="entry name" value="Integrase_recombinase_N"/>
</dbReference>
<evidence type="ECO:0000256" key="1">
    <source>
        <dbReference type="ARBA" id="ARBA00008857"/>
    </source>
</evidence>
<dbReference type="Pfam" id="PF00589">
    <property type="entry name" value="Phage_integrase"/>
    <property type="match status" value="1"/>
</dbReference>
<dbReference type="GO" id="GO:0006310">
    <property type="term" value="P:DNA recombination"/>
    <property type="evidence" value="ECO:0007669"/>
    <property type="project" value="UniProtKB-KW"/>
</dbReference>
<dbReference type="PROSITE" id="PS51898">
    <property type="entry name" value="TYR_RECOMBINASE"/>
    <property type="match status" value="1"/>
</dbReference>
<evidence type="ECO:0000256" key="3">
    <source>
        <dbReference type="ARBA" id="ARBA00023172"/>
    </source>
</evidence>
<gene>
    <name evidence="5" type="ORF">BKA16_001561</name>
</gene>
<evidence type="ECO:0000313" key="5">
    <source>
        <dbReference type="EMBL" id="MBB4135009.1"/>
    </source>
</evidence>
<dbReference type="Gene3D" id="1.10.150.130">
    <property type="match status" value="1"/>
</dbReference>
<organism evidence="5 6">
    <name type="scientific">Gordonia humi</name>
    <dbReference type="NCBI Taxonomy" id="686429"/>
    <lineage>
        <taxon>Bacteria</taxon>
        <taxon>Bacillati</taxon>
        <taxon>Actinomycetota</taxon>
        <taxon>Actinomycetes</taxon>
        <taxon>Mycobacteriales</taxon>
        <taxon>Gordoniaceae</taxon>
        <taxon>Gordonia</taxon>
    </lineage>
</organism>
<dbReference type="PANTHER" id="PTHR30349:SF64">
    <property type="entry name" value="PROPHAGE INTEGRASE INTD-RELATED"/>
    <property type="match status" value="1"/>
</dbReference>
<proteinExistence type="inferred from homology"/>
<dbReference type="RefSeq" id="WP_183370118.1">
    <property type="nucleotide sequence ID" value="NZ_BAABHL010000037.1"/>
</dbReference>
<evidence type="ECO:0000256" key="2">
    <source>
        <dbReference type="ARBA" id="ARBA00023125"/>
    </source>
</evidence>
<reference evidence="5 6" key="1">
    <citation type="submission" date="2020-08" db="EMBL/GenBank/DDBJ databases">
        <title>Sequencing the genomes of 1000 actinobacteria strains.</title>
        <authorList>
            <person name="Klenk H.-P."/>
        </authorList>
    </citation>
    <scope>NUCLEOTIDE SEQUENCE [LARGE SCALE GENOMIC DNA]</scope>
    <source>
        <strain evidence="5 6">DSM 45298</strain>
    </source>
</reference>
<dbReference type="InterPro" id="IPR002104">
    <property type="entry name" value="Integrase_catalytic"/>
</dbReference>
<dbReference type="InterPro" id="IPR013762">
    <property type="entry name" value="Integrase-like_cat_sf"/>
</dbReference>
<protein>
    <submittedName>
        <fullName evidence="5">Integrase</fullName>
    </submittedName>
</protein>
<comment type="similarity">
    <text evidence="1">Belongs to the 'phage' integrase family.</text>
</comment>
<dbReference type="CDD" id="cd01189">
    <property type="entry name" value="INT_ICEBs1_C_like"/>
    <property type="match status" value="1"/>
</dbReference>